<gene>
    <name evidence="1" type="ORF">PIB30_088165</name>
</gene>
<dbReference type="EMBL" id="JASCZI010122415">
    <property type="protein sequence ID" value="MED6164280.1"/>
    <property type="molecule type" value="Genomic_DNA"/>
</dbReference>
<dbReference type="Proteomes" id="UP001341840">
    <property type="component" value="Unassembled WGS sequence"/>
</dbReference>
<evidence type="ECO:0000313" key="1">
    <source>
        <dbReference type="EMBL" id="MED6164280.1"/>
    </source>
</evidence>
<reference evidence="1 2" key="1">
    <citation type="journal article" date="2023" name="Plants (Basel)">
        <title>Bridging the Gap: Combining Genomics and Transcriptomics Approaches to Understand Stylosanthes scabra, an Orphan Legume from the Brazilian Caatinga.</title>
        <authorList>
            <person name="Ferreira-Neto J.R.C."/>
            <person name="da Silva M.D."/>
            <person name="Binneck E."/>
            <person name="de Melo N.F."/>
            <person name="da Silva R.H."/>
            <person name="de Melo A.L.T.M."/>
            <person name="Pandolfi V."/>
            <person name="Bustamante F.O."/>
            <person name="Brasileiro-Vidal A.C."/>
            <person name="Benko-Iseppon A.M."/>
        </authorList>
    </citation>
    <scope>NUCLEOTIDE SEQUENCE [LARGE SCALE GENOMIC DNA]</scope>
    <source>
        <tissue evidence="1">Leaves</tissue>
    </source>
</reference>
<organism evidence="1 2">
    <name type="scientific">Stylosanthes scabra</name>
    <dbReference type="NCBI Taxonomy" id="79078"/>
    <lineage>
        <taxon>Eukaryota</taxon>
        <taxon>Viridiplantae</taxon>
        <taxon>Streptophyta</taxon>
        <taxon>Embryophyta</taxon>
        <taxon>Tracheophyta</taxon>
        <taxon>Spermatophyta</taxon>
        <taxon>Magnoliopsida</taxon>
        <taxon>eudicotyledons</taxon>
        <taxon>Gunneridae</taxon>
        <taxon>Pentapetalae</taxon>
        <taxon>rosids</taxon>
        <taxon>fabids</taxon>
        <taxon>Fabales</taxon>
        <taxon>Fabaceae</taxon>
        <taxon>Papilionoideae</taxon>
        <taxon>50 kb inversion clade</taxon>
        <taxon>dalbergioids sensu lato</taxon>
        <taxon>Dalbergieae</taxon>
        <taxon>Pterocarpus clade</taxon>
        <taxon>Stylosanthes</taxon>
    </lineage>
</organism>
<name>A0ABU6USJ5_9FABA</name>
<comment type="caution">
    <text evidence="1">The sequence shown here is derived from an EMBL/GenBank/DDBJ whole genome shotgun (WGS) entry which is preliminary data.</text>
</comment>
<accession>A0ABU6USJ5</accession>
<protein>
    <submittedName>
        <fullName evidence="1">Uncharacterized protein</fullName>
    </submittedName>
</protein>
<proteinExistence type="predicted"/>
<evidence type="ECO:0000313" key="2">
    <source>
        <dbReference type="Proteomes" id="UP001341840"/>
    </source>
</evidence>
<keyword evidence="2" id="KW-1185">Reference proteome</keyword>
<sequence>MRRNINAPAEGMRVRLQARMSLISQELGVQSFCSAWDENFLSIGKRLDGFEVQLISQEDEVRGLGIVIRGWFGQFPRSDDHGFDDSAPGQE</sequence>